<gene>
    <name evidence="2" type="ORF">ACFFJK_01885</name>
</gene>
<evidence type="ECO:0000313" key="3">
    <source>
        <dbReference type="Proteomes" id="UP001589773"/>
    </source>
</evidence>
<reference evidence="2 3" key="1">
    <citation type="submission" date="2024-09" db="EMBL/GenBank/DDBJ databases">
        <authorList>
            <person name="Sun Q."/>
            <person name="Mori K."/>
        </authorList>
    </citation>
    <scope>NUCLEOTIDE SEQUENCE [LARGE SCALE GENOMIC DNA]</scope>
    <source>
        <strain evidence="2 3">CCM 7792</strain>
    </source>
</reference>
<sequence>MLTLHTRIDAAAQVHVELAPFEPEPGANAHTEDMVSATVTL</sequence>
<keyword evidence="3" id="KW-1185">Reference proteome</keyword>
<proteinExistence type="predicted"/>
<evidence type="ECO:0000313" key="2">
    <source>
        <dbReference type="EMBL" id="MFC0250626.1"/>
    </source>
</evidence>
<comment type="caution">
    <text evidence="2">The sequence shown here is derived from an EMBL/GenBank/DDBJ whole genome shotgun (WGS) entry which is preliminary data.</text>
</comment>
<dbReference type="RefSeq" id="WP_379677393.1">
    <property type="nucleotide sequence ID" value="NZ_JBHLWP010000003.1"/>
</dbReference>
<protein>
    <submittedName>
        <fullName evidence="2">Uncharacterized protein</fullName>
    </submittedName>
</protein>
<dbReference type="Proteomes" id="UP001589773">
    <property type="component" value="Unassembled WGS sequence"/>
</dbReference>
<evidence type="ECO:0000256" key="1">
    <source>
        <dbReference type="SAM" id="MobiDB-lite"/>
    </source>
</evidence>
<feature type="region of interest" description="Disordered" evidence="1">
    <location>
        <begin position="22"/>
        <end position="41"/>
    </location>
</feature>
<name>A0ABV6FB26_9BURK</name>
<accession>A0ABV6FB26</accession>
<dbReference type="EMBL" id="JBHLWP010000003">
    <property type="protein sequence ID" value="MFC0250626.1"/>
    <property type="molecule type" value="Genomic_DNA"/>
</dbReference>
<organism evidence="2 3">
    <name type="scientific">Massilia consociata</name>
    <dbReference type="NCBI Taxonomy" id="760117"/>
    <lineage>
        <taxon>Bacteria</taxon>
        <taxon>Pseudomonadati</taxon>
        <taxon>Pseudomonadota</taxon>
        <taxon>Betaproteobacteria</taxon>
        <taxon>Burkholderiales</taxon>
        <taxon>Oxalobacteraceae</taxon>
        <taxon>Telluria group</taxon>
        <taxon>Massilia</taxon>
    </lineage>
</organism>